<feature type="transmembrane region" description="Helical" evidence="1">
    <location>
        <begin position="33"/>
        <end position="51"/>
    </location>
</feature>
<feature type="transmembrane region" description="Helical" evidence="1">
    <location>
        <begin position="7"/>
        <end position="27"/>
    </location>
</feature>
<protein>
    <submittedName>
        <fullName evidence="2">Uncharacterized protein</fullName>
    </submittedName>
</protein>
<evidence type="ECO:0000313" key="3">
    <source>
        <dbReference type="Proteomes" id="UP000287756"/>
    </source>
</evidence>
<reference evidence="2 3" key="1">
    <citation type="submission" date="2018-01" db="EMBL/GenBank/DDBJ databases">
        <title>The whole genome sequencing and assembly of Halobacillus litoralis ERB031 strain.</title>
        <authorList>
            <person name="Lee S.-J."/>
            <person name="Park M.-K."/>
            <person name="Kim J.-Y."/>
            <person name="Lee Y.-J."/>
            <person name="Yi H."/>
            <person name="Bahn Y.-S."/>
            <person name="Kim J.F."/>
            <person name="Lee D.-W."/>
        </authorList>
    </citation>
    <scope>NUCLEOTIDE SEQUENCE [LARGE SCALE GENOMIC DNA]</scope>
    <source>
        <strain evidence="2 3">ERB 031</strain>
    </source>
</reference>
<dbReference type="RefSeq" id="WP_128525054.1">
    <property type="nucleotide sequence ID" value="NZ_CP026118.1"/>
</dbReference>
<keyword evidence="1" id="KW-1133">Transmembrane helix</keyword>
<keyword evidence="1" id="KW-0812">Transmembrane</keyword>
<evidence type="ECO:0000313" key="2">
    <source>
        <dbReference type="EMBL" id="QAS52774.1"/>
    </source>
</evidence>
<evidence type="ECO:0000256" key="1">
    <source>
        <dbReference type="SAM" id="Phobius"/>
    </source>
</evidence>
<gene>
    <name evidence="2" type="ORF">HLI_11500</name>
</gene>
<keyword evidence="1" id="KW-0472">Membrane</keyword>
<dbReference type="OrthoDB" id="2973908at2"/>
<organism evidence="2 3">
    <name type="scientific">Halobacillus litoralis</name>
    <dbReference type="NCBI Taxonomy" id="45668"/>
    <lineage>
        <taxon>Bacteria</taxon>
        <taxon>Bacillati</taxon>
        <taxon>Bacillota</taxon>
        <taxon>Bacilli</taxon>
        <taxon>Bacillales</taxon>
        <taxon>Bacillaceae</taxon>
        <taxon>Halobacillus</taxon>
    </lineage>
</organism>
<dbReference type="KEGG" id="hli:HLI_11500"/>
<proteinExistence type="predicted"/>
<dbReference type="EMBL" id="CP026118">
    <property type="protein sequence ID" value="QAS52774.1"/>
    <property type="molecule type" value="Genomic_DNA"/>
</dbReference>
<sequence>MKKENQMFWILTFIGTANIIAALALFFSIQDPMISVMLIASGILLVIGGYADRNHRRKHKKKP</sequence>
<dbReference type="Proteomes" id="UP000287756">
    <property type="component" value="Chromosome"/>
</dbReference>
<name>A0A410MDE8_9BACI</name>
<accession>A0A410MDE8</accession>
<dbReference type="AlphaFoldDB" id="A0A410MDE8"/>